<comment type="similarity">
    <text evidence="9">Belongs to the trans-sulfuration enzymes family. MET7 subfamily.</text>
</comment>
<dbReference type="InterPro" id="IPR051750">
    <property type="entry name" value="Trans-sulfuration_enzymes"/>
</dbReference>
<dbReference type="InterPro" id="IPR015424">
    <property type="entry name" value="PyrdxlP-dep_Trfase"/>
</dbReference>
<comment type="catalytic activity">
    <reaction evidence="6">
        <text>O-succinyl-L-homoserine + L-cysteine = L,L-cystathionine + succinate + H(+)</text>
        <dbReference type="Rhea" id="RHEA:20397"/>
        <dbReference type="ChEBI" id="CHEBI:15378"/>
        <dbReference type="ChEBI" id="CHEBI:30031"/>
        <dbReference type="ChEBI" id="CHEBI:35235"/>
        <dbReference type="ChEBI" id="CHEBI:57661"/>
        <dbReference type="ChEBI" id="CHEBI:58161"/>
        <dbReference type="EC" id="2.5.1.48"/>
    </reaction>
</comment>
<proteinExistence type="inferred from homology"/>
<dbReference type="GO" id="GO:0003962">
    <property type="term" value="F:cystathionine gamma-synthase activity"/>
    <property type="evidence" value="ECO:0007669"/>
    <property type="project" value="UniProtKB-EC"/>
</dbReference>
<evidence type="ECO:0000256" key="3">
    <source>
        <dbReference type="ARBA" id="ARBA00022679"/>
    </source>
</evidence>
<comment type="function">
    <text evidence="7">Catalyzes the formation of L-cystathionine from O-succinyl-L-homoserine (OSHS) and L-cysteine, via a gamma-replacement reaction. In the absence of thiol, catalyzes gamma-elimination to form 2-oxobutanoate, succinate and ammonia.</text>
</comment>
<evidence type="ECO:0000313" key="13">
    <source>
        <dbReference type="Proteomes" id="UP000578531"/>
    </source>
</evidence>
<dbReference type="PANTHER" id="PTHR42699">
    <property type="match status" value="1"/>
</dbReference>
<dbReference type="GO" id="GO:0030170">
    <property type="term" value="F:pyridoxal phosphate binding"/>
    <property type="evidence" value="ECO:0007669"/>
    <property type="project" value="InterPro"/>
</dbReference>
<dbReference type="FunFam" id="3.90.1150.10:FF:000063">
    <property type="entry name" value="Probable cystathionine gamma-synthase"/>
    <property type="match status" value="1"/>
</dbReference>
<dbReference type="Proteomes" id="UP000578531">
    <property type="component" value="Unassembled WGS sequence"/>
</dbReference>
<dbReference type="Gene3D" id="3.40.640.10">
    <property type="entry name" value="Type I PLP-dependent aspartate aminotransferase-like (Major domain)"/>
    <property type="match status" value="1"/>
</dbReference>
<name>A0A8H6FVX5_9LECA</name>
<gene>
    <name evidence="12" type="ORF">HO173_006379</name>
</gene>
<keyword evidence="2" id="KW-0028">Amino-acid biosynthesis</keyword>
<protein>
    <recommendedName>
        <fullName evidence="10">cystathionine gamma-synthase</fullName>
        <ecNumber evidence="10">2.5.1.48</ecNumber>
    </recommendedName>
    <alternativeName>
        <fullName evidence="11">O-succinylhomoserine (thiol)-lyase</fullName>
    </alternativeName>
</protein>
<dbReference type="GeneID" id="59288040"/>
<comment type="caution">
    <text evidence="12">The sequence shown here is derived from an EMBL/GenBank/DDBJ whole genome shotgun (WGS) entry which is preliminary data.</text>
</comment>
<evidence type="ECO:0000256" key="11">
    <source>
        <dbReference type="ARBA" id="ARBA00083849"/>
    </source>
</evidence>
<accession>A0A8H6FVX5</accession>
<dbReference type="InterPro" id="IPR000277">
    <property type="entry name" value="Cys/Met-Metab_PyrdxlP-dep_enz"/>
</dbReference>
<evidence type="ECO:0000256" key="5">
    <source>
        <dbReference type="ARBA" id="ARBA00023167"/>
    </source>
</evidence>
<dbReference type="InterPro" id="IPR015422">
    <property type="entry name" value="PyrdxlP-dep_Trfase_small"/>
</dbReference>
<dbReference type="EC" id="2.5.1.48" evidence="10"/>
<keyword evidence="5" id="KW-0486">Methionine biosynthesis</keyword>
<evidence type="ECO:0000256" key="8">
    <source>
        <dbReference type="ARBA" id="ARBA00060510"/>
    </source>
</evidence>
<reference evidence="12 13" key="1">
    <citation type="journal article" date="2020" name="Genomics">
        <title>Complete, high-quality genomes from long-read metagenomic sequencing of two wolf lichen thalli reveals enigmatic genome architecture.</title>
        <authorList>
            <person name="McKenzie S.K."/>
            <person name="Walston R.F."/>
            <person name="Allen J.L."/>
        </authorList>
    </citation>
    <scope>NUCLEOTIDE SEQUENCE [LARGE SCALE GENOMIC DNA]</scope>
    <source>
        <strain evidence="12">WasteWater2</strain>
    </source>
</reference>
<organism evidence="12 13">
    <name type="scientific">Letharia columbiana</name>
    <dbReference type="NCBI Taxonomy" id="112416"/>
    <lineage>
        <taxon>Eukaryota</taxon>
        <taxon>Fungi</taxon>
        <taxon>Dikarya</taxon>
        <taxon>Ascomycota</taxon>
        <taxon>Pezizomycotina</taxon>
        <taxon>Lecanoromycetes</taxon>
        <taxon>OSLEUM clade</taxon>
        <taxon>Lecanoromycetidae</taxon>
        <taxon>Lecanorales</taxon>
        <taxon>Lecanorineae</taxon>
        <taxon>Parmeliaceae</taxon>
        <taxon>Letharia</taxon>
    </lineage>
</organism>
<evidence type="ECO:0000256" key="4">
    <source>
        <dbReference type="ARBA" id="ARBA00022898"/>
    </source>
</evidence>
<dbReference type="RefSeq" id="XP_037165064.1">
    <property type="nucleotide sequence ID" value="XM_037308290.1"/>
</dbReference>
<keyword evidence="4" id="KW-0663">Pyridoxal phosphate</keyword>
<dbReference type="InterPro" id="IPR015421">
    <property type="entry name" value="PyrdxlP-dep_Trfase_major"/>
</dbReference>
<dbReference type="AlphaFoldDB" id="A0A8H6FVX5"/>
<evidence type="ECO:0000256" key="7">
    <source>
        <dbReference type="ARBA" id="ARBA00058439"/>
    </source>
</evidence>
<dbReference type="OrthoDB" id="10047078at2759"/>
<evidence type="ECO:0000256" key="6">
    <source>
        <dbReference type="ARBA" id="ARBA00051441"/>
    </source>
</evidence>
<evidence type="ECO:0000256" key="9">
    <source>
        <dbReference type="ARBA" id="ARBA00061376"/>
    </source>
</evidence>
<dbReference type="Pfam" id="PF01053">
    <property type="entry name" value="Cys_Met_Meta_PP"/>
    <property type="match status" value="1"/>
</dbReference>
<evidence type="ECO:0000256" key="2">
    <source>
        <dbReference type="ARBA" id="ARBA00022605"/>
    </source>
</evidence>
<dbReference type="PANTHER" id="PTHR42699:SF1">
    <property type="entry name" value="CYSTATHIONINE GAMMA-SYNTHASE-RELATED"/>
    <property type="match status" value="1"/>
</dbReference>
<dbReference type="EMBL" id="JACCJC010000024">
    <property type="protein sequence ID" value="KAF6235696.1"/>
    <property type="molecule type" value="Genomic_DNA"/>
</dbReference>
<evidence type="ECO:0000313" key="12">
    <source>
        <dbReference type="EMBL" id="KAF6235696.1"/>
    </source>
</evidence>
<keyword evidence="3" id="KW-0808">Transferase</keyword>
<sequence>MATATTAKMLSLEVGESIPPNTAHAVSVSLPTWKANVGYEEGEDWVLSKMKTGYPRFFIHKTIEAFAEAIVQRHGSPIEEAFLFPSHAVSARCVQFLRDQVQSLTAHSVRIVDLYPNAGLPNGAGNSDGASTKPIVSAVLFPQDHAKIAKTFWQHSGDGISSRRAEYCHDAFNEGRLTTKGVACEKSNAHSFISPSKGPRRYQKKDSVDLSAHKTSEATYGLEGKDSKQFVEERFGRNLDVSLAANAKLAIRRRIAGALTANVDLHEALKMSKPPARKAHVEGFSEDDVYLYPCGMSSIFNTHRTMMACRGPRKSISYGFPYIDTLKILEKWGPGCLFYGHGSSADLDDLEQRCEAGEKYLALFCEFPGNPLLKTPDLRRIRSLADRFDFAVVVDETIGNFINVHVLPYADVVVSSLTKVFTGECNVMGGSSVLNPQSRYYAELKEVMEQDYEDNYWPEDAIYMERNSRDFVSRIDRINTNAEAICDKLKAASIVKEVYYPKYSATREFYDQYRNADKGYGGLLSVTLRTTEQAVIFFDKLETAKGPSLGTNFTLSSPYVILAHYGELEWTARFGVEADLIRISVGLEDCADLVSRIERALAAASKTTGVEALTTKESLALSQVLQC</sequence>
<evidence type="ECO:0000256" key="1">
    <source>
        <dbReference type="ARBA" id="ARBA00001933"/>
    </source>
</evidence>
<evidence type="ECO:0000256" key="10">
    <source>
        <dbReference type="ARBA" id="ARBA00066530"/>
    </source>
</evidence>
<dbReference type="GO" id="GO:0009086">
    <property type="term" value="P:methionine biosynthetic process"/>
    <property type="evidence" value="ECO:0007669"/>
    <property type="project" value="UniProtKB-KW"/>
</dbReference>
<dbReference type="FunFam" id="3.40.640.10:FF:000111">
    <property type="entry name" value="Cystathionine gamma-synthase"/>
    <property type="match status" value="1"/>
</dbReference>
<comment type="pathway">
    <text evidence="8">Amino-acid biosynthesis; L-methionine biosynthesis via de novo pathway; L-cystathionine from O-succinyl-L-homoserine: step 1/1.</text>
</comment>
<dbReference type="SUPFAM" id="SSF53383">
    <property type="entry name" value="PLP-dependent transferases"/>
    <property type="match status" value="1"/>
</dbReference>
<keyword evidence="13" id="KW-1185">Reference proteome</keyword>
<dbReference type="GO" id="GO:0019346">
    <property type="term" value="P:transsulfuration"/>
    <property type="evidence" value="ECO:0007669"/>
    <property type="project" value="InterPro"/>
</dbReference>
<comment type="cofactor">
    <cofactor evidence="1">
        <name>pyridoxal 5'-phosphate</name>
        <dbReference type="ChEBI" id="CHEBI:597326"/>
    </cofactor>
</comment>
<dbReference type="Gene3D" id="3.90.1150.10">
    <property type="entry name" value="Aspartate Aminotransferase, domain 1"/>
    <property type="match status" value="1"/>
</dbReference>